<dbReference type="Pfam" id="PF05076">
    <property type="entry name" value="SUFU"/>
    <property type="match status" value="1"/>
</dbReference>
<gene>
    <name evidence="3" type="ORF">AXK60_20185</name>
    <name evidence="2" type="ORF">AXK61_09375</name>
</gene>
<evidence type="ECO:0000313" key="2">
    <source>
        <dbReference type="EMBL" id="KXO88856.1"/>
    </source>
</evidence>
<keyword evidence="5" id="KW-1185">Reference proteome</keyword>
<sequence length="198" mass="20635">MSSVVDAAREHLAAHYEKRGFAPPASASVTFLGLEPMTVQRWVGDRVVAFASVGCSRHAMTDPNALVTVDDGPRAEVVLELRPATDGPGAALDGVHRSLAILAATPAVEGLVLAPDALVDLGAPLWAGASFTAVLLGESTVPDLHREDGEPVRFLRADPITANEAAWVRLKGAEALREAWAEAGIDPADPGRPAARAV</sequence>
<accession>A0A138A0U4</accession>
<dbReference type="AlphaFoldDB" id="A0A138A0U4"/>
<comment type="caution">
    <text evidence="3">The sequence shown here is derived from an EMBL/GenBank/DDBJ whole genome shotgun (WGS) entry which is preliminary data.</text>
</comment>
<dbReference type="STRING" id="239498.AXK60_20185"/>
<evidence type="ECO:0000259" key="1">
    <source>
        <dbReference type="Pfam" id="PF05076"/>
    </source>
</evidence>
<dbReference type="Proteomes" id="UP000070258">
    <property type="component" value="Unassembled WGS sequence"/>
</dbReference>
<name>A0A138A0U4_9ACTN</name>
<feature type="domain" description="Suppressor of fused-like" evidence="1">
    <location>
        <begin position="45"/>
        <end position="193"/>
    </location>
</feature>
<dbReference type="InterPro" id="IPR020941">
    <property type="entry name" value="SUFU-like_domain"/>
</dbReference>
<dbReference type="RefSeq" id="WP_068575166.1">
    <property type="nucleotide sequence ID" value="NZ_LSRE01000050.1"/>
</dbReference>
<dbReference type="Proteomes" id="UP000070409">
    <property type="component" value="Unassembled WGS sequence"/>
</dbReference>
<evidence type="ECO:0000313" key="4">
    <source>
        <dbReference type="Proteomes" id="UP000070258"/>
    </source>
</evidence>
<organism evidence="3 4">
    <name type="scientific">Tsukamurella pseudospumae</name>
    <dbReference type="NCBI Taxonomy" id="239498"/>
    <lineage>
        <taxon>Bacteria</taxon>
        <taxon>Bacillati</taxon>
        <taxon>Actinomycetota</taxon>
        <taxon>Actinomycetes</taxon>
        <taxon>Mycobacteriales</taxon>
        <taxon>Tsukamurellaceae</taxon>
        <taxon>Tsukamurella</taxon>
    </lineage>
</organism>
<evidence type="ECO:0000313" key="5">
    <source>
        <dbReference type="Proteomes" id="UP000070409"/>
    </source>
</evidence>
<dbReference type="EMBL" id="LSRF01000058">
    <property type="protein sequence ID" value="KXP04061.1"/>
    <property type="molecule type" value="Genomic_DNA"/>
</dbReference>
<proteinExistence type="predicted"/>
<protein>
    <submittedName>
        <fullName evidence="3">Suppressor of fused protein (SUFU)</fullName>
    </submittedName>
</protein>
<dbReference type="EMBL" id="LSRE01000050">
    <property type="protein sequence ID" value="KXO88856.1"/>
    <property type="molecule type" value="Genomic_DNA"/>
</dbReference>
<reference evidence="3" key="3">
    <citation type="submission" date="2016-02" db="EMBL/GenBank/DDBJ databases">
        <authorList>
            <person name="Teng J.L."/>
            <person name="Yang Y."/>
            <person name="Huang Y."/>
            <person name="Guo F."/>
            <person name="Wei W."/>
            <person name="Chen J.H."/>
            <person name="Wong S.Y."/>
            <person name="Lau S.K."/>
            <person name="Woo P.C."/>
        </authorList>
    </citation>
    <scope>NUCLEOTIDE SEQUENCE</scope>
    <source>
        <strain evidence="3">JCM 15929</strain>
    </source>
</reference>
<reference evidence="2 5" key="1">
    <citation type="submission" date="2016-02" db="EMBL/GenBank/DDBJ databases">
        <authorList>
            <person name="Teng J.L."/>
            <person name="Tang Y."/>
            <person name="Huang Y."/>
            <person name="Guo F."/>
            <person name="Wei W."/>
            <person name="Chen J.H."/>
            <person name="Wong S.Y."/>
            <person name="Lau S.K."/>
            <person name="Woo P.C."/>
        </authorList>
    </citation>
    <scope>NUCLEOTIDE SEQUENCE [LARGE SCALE GENOMIC DNA]</scope>
    <source>
        <strain evidence="2 5">JCM 13375</strain>
    </source>
</reference>
<reference evidence="4" key="2">
    <citation type="submission" date="2016-02" db="EMBL/GenBank/DDBJ databases">
        <authorList>
            <person name="Wen L."/>
            <person name="He K."/>
            <person name="Yang H."/>
        </authorList>
    </citation>
    <scope>NUCLEOTIDE SEQUENCE [LARGE SCALE GENOMIC DNA]</scope>
    <source>
        <strain evidence="4">JCM 15929</strain>
    </source>
</reference>
<evidence type="ECO:0000313" key="3">
    <source>
        <dbReference type="EMBL" id="KXP04061.1"/>
    </source>
</evidence>